<comment type="caution">
    <text evidence="1">The sequence shown here is derived from an EMBL/GenBank/DDBJ whole genome shotgun (WGS) entry which is preliminary data.</text>
</comment>
<dbReference type="PANTHER" id="PTHR11439:SF455">
    <property type="entry name" value="RLK (RECEPTOR-LIKE PROTEIN KINASE) 8, PUTATIVE-RELATED"/>
    <property type="match status" value="1"/>
</dbReference>
<evidence type="ECO:0000313" key="1">
    <source>
        <dbReference type="EMBL" id="MCI80473.1"/>
    </source>
</evidence>
<dbReference type="PANTHER" id="PTHR11439">
    <property type="entry name" value="GAG-POL-RELATED RETROTRANSPOSON"/>
    <property type="match status" value="1"/>
</dbReference>
<reference evidence="1 2" key="1">
    <citation type="journal article" date="2018" name="Front. Plant Sci.">
        <title>Red Clover (Trifolium pratense) and Zigzag Clover (T. medium) - A Picture of Genomic Similarities and Differences.</title>
        <authorList>
            <person name="Dluhosova J."/>
            <person name="Istvanek J."/>
            <person name="Nedelnik J."/>
            <person name="Repkova J."/>
        </authorList>
    </citation>
    <scope>NUCLEOTIDE SEQUENCE [LARGE SCALE GENOMIC DNA]</scope>
    <source>
        <strain evidence="2">cv. 10/8</strain>
        <tissue evidence="1">Leaf</tissue>
    </source>
</reference>
<dbReference type="Proteomes" id="UP000265520">
    <property type="component" value="Unassembled WGS sequence"/>
</dbReference>
<accession>A0A392UZ57</accession>
<proteinExistence type="predicted"/>
<feature type="non-terminal residue" evidence="1">
    <location>
        <position position="63"/>
    </location>
</feature>
<protein>
    <submittedName>
        <fullName evidence="1">Retrovirus-related Pol polyprotein from transposon TNT 1-94</fullName>
    </submittedName>
</protein>
<sequence>MKAVKRILRYLSGTLHYGLLIQASPIDKPLTLIGFCDADWAFDPDDRRSTSGACIFVGPNLVS</sequence>
<dbReference type="AlphaFoldDB" id="A0A392UZ57"/>
<name>A0A392UZ57_9FABA</name>
<keyword evidence="2" id="KW-1185">Reference proteome</keyword>
<organism evidence="1 2">
    <name type="scientific">Trifolium medium</name>
    <dbReference type="NCBI Taxonomy" id="97028"/>
    <lineage>
        <taxon>Eukaryota</taxon>
        <taxon>Viridiplantae</taxon>
        <taxon>Streptophyta</taxon>
        <taxon>Embryophyta</taxon>
        <taxon>Tracheophyta</taxon>
        <taxon>Spermatophyta</taxon>
        <taxon>Magnoliopsida</taxon>
        <taxon>eudicotyledons</taxon>
        <taxon>Gunneridae</taxon>
        <taxon>Pentapetalae</taxon>
        <taxon>rosids</taxon>
        <taxon>fabids</taxon>
        <taxon>Fabales</taxon>
        <taxon>Fabaceae</taxon>
        <taxon>Papilionoideae</taxon>
        <taxon>50 kb inversion clade</taxon>
        <taxon>NPAAA clade</taxon>
        <taxon>Hologalegina</taxon>
        <taxon>IRL clade</taxon>
        <taxon>Trifolieae</taxon>
        <taxon>Trifolium</taxon>
    </lineage>
</organism>
<dbReference type="EMBL" id="LXQA010996321">
    <property type="protein sequence ID" value="MCI80473.1"/>
    <property type="molecule type" value="Genomic_DNA"/>
</dbReference>
<evidence type="ECO:0000313" key="2">
    <source>
        <dbReference type="Proteomes" id="UP000265520"/>
    </source>
</evidence>